<keyword evidence="2" id="KW-1185">Reference proteome</keyword>
<dbReference type="OrthoDB" id="8907997at2"/>
<proteinExistence type="predicted"/>
<dbReference type="Proteomes" id="UP000319949">
    <property type="component" value="Unassembled WGS sequence"/>
</dbReference>
<dbReference type="AlphaFoldDB" id="A0A560CVX2"/>
<reference evidence="1 2" key="1">
    <citation type="submission" date="2019-06" db="EMBL/GenBank/DDBJ databases">
        <title>Genomic Encyclopedia of Type Strains, Phase IV (KMG-V): Genome sequencing to study the core and pangenomes of soil and plant-associated prokaryotes.</title>
        <authorList>
            <person name="Whitman W."/>
        </authorList>
    </citation>
    <scope>NUCLEOTIDE SEQUENCE [LARGE SCALE GENOMIC DNA]</scope>
    <source>
        <strain evidence="1 2">BR 510</strain>
    </source>
</reference>
<accession>A0A560CVX2</accession>
<gene>
    <name evidence="1" type="ORF">FBZ96_12216</name>
</gene>
<evidence type="ECO:0000313" key="1">
    <source>
        <dbReference type="EMBL" id="TWA89000.1"/>
    </source>
</evidence>
<evidence type="ECO:0008006" key="3">
    <source>
        <dbReference type="Google" id="ProtNLM"/>
    </source>
</evidence>
<sequence length="193" mass="21789">MEELSELLAIATAGIEPGFFRLTIHGGAAVYRERVYCYELYHQMRRRWPEECAFTLNGEVDKIAHPTLSQLGAAGYKPDLLVHQPGHMGHANHAVIEVKSVLGAYRGVKKDLTTLALFRRNVGYARAIYLIYGEEADDELAERVAIGVTKYAPDVPIELWFHTAALEPARHVRTLHPTVADERSARMIGRRRR</sequence>
<evidence type="ECO:0000313" key="2">
    <source>
        <dbReference type="Proteomes" id="UP000319949"/>
    </source>
</evidence>
<dbReference type="EMBL" id="VITK01000022">
    <property type="protein sequence ID" value="TWA89000.1"/>
    <property type="molecule type" value="Genomic_DNA"/>
</dbReference>
<organism evidence="1 2">
    <name type="scientific">Bradyrhizobium stylosanthis</name>
    <dbReference type="NCBI Taxonomy" id="1803665"/>
    <lineage>
        <taxon>Bacteria</taxon>
        <taxon>Pseudomonadati</taxon>
        <taxon>Pseudomonadota</taxon>
        <taxon>Alphaproteobacteria</taxon>
        <taxon>Hyphomicrobiales</taxon>
        <taxon>Nitrobacteraceae</taxon>
        <taxon>Bradyrhizobium</taxon>
    </lineage>
</organism>
<comment type="caution">
    <text evidence="1">The sequence shown here is derived from an EMBL/GenBank/DDBJ whole genome shotgun (WGS) entry which is preliminary data.</text>
</comment>
<name>A0A560CVX2_9BRAD</name>
<dbReference type="RefSeq" id="WP_145670326.1">
    <property type="nucleotide sequence ID" value="NZ_VITK01000022.1"/>
</dbReference>
<protein>
    <recommendedName>
        <fullName evidence="3">Methionyl-tRNA formyltransferase-like protein</fullName>
    </recommendedName>
</protein>